<organism evidence="1 2">
    <name type="scientific">Commensalibacter communis</name>
    <dbReference type="NCBI Taxonomy" id="2972786"/>
    <lineage>
        <taxon>Bacteria</taxon>
        <taxon>Pseudomonadati</taxon>
        <taxon>Pseudomonadota</taxon>
        <taxon>Alphaproteobacteria</taxon>
        <taxon>Acetobacterales</taxon>
        <taxon>Acetobacteraceae</taxon>
    </lineage>
</organism>
<accession>A0ABN8W8W5</accession>
<proteinExistence type="predicted"/>
<dbReference type="Gene3D" id="3.30.1910.20">
    <property type="entry name" value="asparaginyl-tRNA synthetase, N-terminal domain"/>
    <property type="match status" value="1"/>
</dbReference>
<protein>
    <recommendedName>
        <fullName evidence="3">Tail fiber protein</fullName>
    </recommendedName>
</protein>
<dbReference type="RefSeq" id="WP_271788621.1">
    <property type="nucleotide sequence ID" value="NZ_CAMXCJ010000002.1"/>
</dbReference>
<name>A0ABN8W8W5_9PROT</name>
<gene>
    <name evidence="1" type="ORF">R53529_LOCUS165</name>
</gene>
<evidence type="ECO:0000313" key="2">
    <source>
        <dbReference type="Proteomes" id="UP001154259"/>
    </source>
</evidence>
<keyword evidence="2" id="KW-1185">Reference proteome</keyword>
<evidence type="ECO:0000313" key="1">
    <source>
        <dbReference type="EMBL" id="CAI3924871.1"/>
    </source>
</evidence>
<comment type="caution">
    <text evidence="1">The sequence shown here is derived from an EMBL/GenBank/DDBJ whole genome shotgun (WGS) entry which is preliminary data.</text>
</comment>
<reference evidence="1" key="1">
    <citation type="submission" date="2022-10" db="EMBL/GenBank/DDBJ databases">
        <authorList>
            <person name="Botero Cardona J."/>
        </authorList>
    </citation>
    <scope>NUCLEOTIDE SEQUENCE</scope>
    <source>
        <strain evidence="1">R-53529</strain>
    </source>
</reference>
<dbReference type="EMBL" id="CAMXCS010000001">
    <property type="protein sequence ID" value="CAI3924871.1"/>
    <property type="molecule type" value="Genomic_DNA"/>
</dbReference>
<sequence length="500" mass="56098">MSMTRPNPFLSKWAENGERFDVPNSGADHNNGRADIQTGFPKQTMVSVLQGGVPPWGRDHNGILYRLSEANQWTQAGGYPVFNQDLCNKIDGYSAGSILQGNDPSKPWVLWICVQDGNINDPNENKINVSKPQNGWQRYPVIEDKDGSTLYYNDLGELAIFTSENSIYKYVSWTTGSDMTGDGTRIKPFKTVDMAVKKAPSTGQIIIKILDVDDHYIVGSDDKSAQDIKYYSPGKAYNVGDNIQEEPRQTLSGSINVGIRNIIIQPYNNPNGDPTQPDGWEELIQLAQRNVGDGWWGYCLTDEALASRGLRRPVLYKMWCYNYIYSGNQWITVSLRYCGFDGVQGSFSVGFLGCRLVNYNLQELESALYYVASAFERVGGNYMYNGTITDNLCLHKANAPWKYSVGGTDITTTNVSFRRQNSFIDYQQSRDGLFIGVNSSITLTVSDNRETVMPSTNYSYINNDAVDFLSKHQTYTETTLTVISTPSKRYAYINPNFAIK</sequence>
<dbReference type="Proteomes" id="UP001154259">
    <property type="component" value="Unassembled WGS sequence"/>
</dbReference>
<evidence type="ECO:0008006" key="3">
    <source>
        <dbReference type="Google" id="ProtNLM"/>
    </source>
</evidence>